<gene>
    <name evidence="5" type="ORF">ACFPEL_21890</name>
</gene>
<dbReference type="PANTHER" id="PTHR11941:SF169">
    <property type="entry name" value="(7AS)-7A-METHYL-1,5-DIOXO-2,3,5,6,7,7A-HEXAHYDRO-1H-INDENE-CARBOXYL-COA HYDROLASE"/>
    <property type="match status" value="1"/>
</dbReference>
<keyword evidence="6" id="KW-1185">Reference proteome</keyword>
<evidence type="ECO:0000256" key="3">
    <source>
        <dbReference type="ARBA" id="ARBA00023239"/>
    </source>
</evidence>
<evidence type="ECO:0000313" key="5">
    <source>
        <dbReference type="EMBL" id="MFC4835076.1"/>
    </source>
</evidence>
<dbReference type="Gene3D" id="3.90.226.10">
    <property type="entry name" value="2-enoyl-CoA Hydratase, Chain A, domain 1"/>
    <property type="match status" value="1"/>
</dbReference>
<proteinExistence type="inferred from homology"/>
<evidence type="ECO:0000313" key="6">
    <source>
        <dbReference type="Proteomes" id="UP001595909"/>
    </source>
</evidence>
<accession>A0ABV9RLP2</accession>
<dbReference type="CDD" id="cd06558">
    <property type="entry name" value="crotonase-like"/>
    <property type="match status" value="1"/>
</dbReference>
<dbReference type="SUPFAM" id="SSF52096">
    <property type="entry name" value="ClpP/crotonase"/>
    <property type="match status" value="1"/>
</dbReference>
<keyword evidence="2" id="KW-0443">Lipid metabolism</keyword>
<dbReference type="RefSeq" id="WP_274187404.1">
    <property type="nucleotide sequence ID" value="NZ_BAABHN010000045.1"/>
</dbReference>
<evidence type="ECO:0000256" key="2">
    <source>
        <dbReference type="ARBA" id="ARBA00023098"/>
    </source>
</evidence>
<protein>
    <submittedName>
        <fullName evidence="5">Enoyl-CoA hydratase-related protein</fullName>
    </submittedName>
</protein>
<dbReference type="Proteomes" id="UP001595909">
    <property type="component" value="Unassembled WGS sequence"/>
</dbReference>
<reference evidence="6" key="1">
    <citation type="journal article" date="2019" name="Int. J. Syst. Evol. Microbiol.">
        <title>The Global Catalogue of Microorganisms (GCM) 10K type strain sequencing project: providing services to taxonomists for standard genome sequencing and annotation.</title>
        <authorList>
            <consortium name="The Broad Institute Genomics Platform"/>
            <consortium name="The Broad Institute Genome Sequencing Center for Infectious Disease"/>
            <person name="Wu L."/>
            <person name="Ma J."/>
        </authorList>
    </citation>
    <scope>NUCLEOTIDE SEQUENCE [LARGE SCALE GENOMIC DNA]</scope>
    <source>
        <strain evidence="6">CCUG 50347</strain>
    </source>
</reference>
<dbReference type="Gene3D" id="1.10.12.10">
    <property type="entry name" value="Lyase 2-enoyl-coa Hydratase, Chain A, domain 2"/>
    <property type="match status" value="1"/>
</dbReference>
<organism evidence="5 6">
    <name type="scientific">Actinomycetospora chibensis</name>
    <dbReference type="NCBI Taxonomy" id="663606"/>
    <lineage>
        <taxon>Bacteria</taxon>
        <taxon>Bacillati</taxon>
        <taxon>Actinomycetota</taxon>
        <taxon>Actinomycetes</taxon>
        <taxon>Pseudonocardiales</taxon>
        <taxon>Pseudonocardiaceae</taxon>
        <taxon>Actinomycetospora</taxon>
    </lineage>
</organism>
<comment type="similarity">
    <text evidence="1 4">Belongs to the enoyl-CoA hydratase/isomerase family.</text>
</comment>
<dbReference type="EMBL" id="JBHSIM010000045">
    <property type="protein sequence ID" value="MFC4835076.1"/>
    <property type="molecule type" value="Genomic_DNA"/>
</dbReference>
<evidence type="ECO:0000256" key="1">
    <source>
        <dbReference type="ARBA" id="ARBA00005254"/>
    </source>
</evidence>
<dbReference type="InterPro" id="IPR018376">
    <property type="entry name" value="Enoyl-CoA_hyd/isom_CS"/>
</dbReference>
<dbReference type="Pfam" id="PF00378">
    <property type="entry name" value="ECH_1"/>
    <property type="match status" value="1"/>
</dbReference>
<keyword evidence="3" id="KW-0456">Lyase</keyword>
<dbReference type="InterPro" id="IPR001753">
    <property type="entry name" value="Enoyl-CoA_hydra/iso"/>
</dbReference>
<dbReference type="PANTHER" id="PTHR11941">
    <property type="entry name" value="ENOYL-COA HYDRATASE-RELATED"/>
    <property type="match status" value="1"/>
</dbReference>
<comment type="caution">
    <text evidence="5">The sequence shown here is derived from an EMBL/GenBank/DDBJ whole genome shotgun (WGS) entry which is preliminary data.</text>
</comment>
<dbReference type="PROSITE" id="PS00166">
    <property type="entry name" value="ENOYL_COA_HYDRATASE"/>
    <property type="match status" value="1"/>
</dbReference>
<name>A0ABV9RLP2_9PSEU</name>
<dbReference type="InterPro" id="IPR029045">
    <property type="entry name" value="ClpP/crotonase-like_dom_sf"/>
</dbReference>
<sequence length="251" mass="26479">MTVSTDRHGRVLVVRIERPEKRNAIDGPTARGIDAALNGFQDDPGLWVAILTGTREVFCAGTDIVAGPGEPTPRGGPYGIIRRRHAKPTIAAVEGLALGGGFEIAMACDLVVASATASFGLPETRRGLVANSGALARAMRCLPLNVARELLLTGARLDARRAHEIGFVNRLAEPGTAIEVALELAEKICVASPTAVSATLAALEEQWSEAEDAGWAATHRAEVRIAEGPDKREGLAAFAEKRPPVWSDPTP</sequence>
<evidence type="ECO:0000256" key="4">
    <source>
        <dbReference type="RuleBase" id="RU003707"/>
    </source>
</evidence>
<dbReference type="InterPro" id="IPR014748">
    <property type="entry name" value="Enoyl-CoA_hydra_C"/>
</dbReference>